<evidence type="ECO:0000313" key="1">
    <source>
        <dbReference type="EMBL" id="SUY83216.1"/>
    </source>
</evidence>
<accession>A0A381KLT4</accession>
<dbReference type="InterPro" id="IPR015424">
    <property type="entry name" value="PyrdxlP-dep_Trfase"/>
</dbReference>
<dbReference type="EMBL" id="UFWD01000002">
    <property type="protein sequence ID" value="SUY83216.1"/>
    <property type="molecule type" value="Genomic_DNA"/>
</dbReference>
<sequence>MTMVVGSYFVKDGDGFIRINVGCPRETLNEALNRIKKTYISMYC</sequence>
<dbReference type="SUPFAM" id="SSF53383">
    <property type="entry name" value="PLP-dependent transferases"/>
    <property type="match status" value="1"/>
</dbReference>
<protein>
    <submittedName>
        <fullName evidence="1">Aminotransferas</fullName>
    </submittedName>
</protein>
<reference evidence="1" key="1">
    <citation type="submission" date="2018-06" db="EMBL/GenBank/DDBJ databases">
        <authorList>
            <consortium name="Pathogen Informatics"/>
            <person name="Doyle S."/>
        </authorList>
    </citation>
    <scope>NUCLEOTIDE SEQUENCE</scope>
    <source>
        <strain evidence="1">NCTC13307</strain>
    </source>
</reference>
<dbReference type="Gene3D" id="3.90.1150.10">
    <property type="entry name" value="Aspartate Aminotransferase, domain 1"/>
    <property type="match status" value="1"/>
</dbReference>
<name>A0A381KLT4_CLODI</name>
<dbReference type="AlphaFoldDB" id="A0A381KLT4"/>
<organism evidence="1">
    <name type="scientific">Clostridioides difficile</name>
    <name type="common">Peptoclostridium difficile</name>
    <dbReference type="NCBI Taxonomy" id="1496"/>
    <lineage>
        <taxon>Bacteria</taxon>
        <taxon>Bacillati</taxon>
        <taxon>Bacillota</taxon>
        <taxon>Clostridia</taxon>
        <taxon>Peptostreptococcales</taxon>
        <taxon>Peptostreptococcaceae</taxon>
        <taxon>Clostridioides</taxon>
    </lineage>
</organism>
<proteinExistence type="predicted"/>
<gene>
    <name evidence="1" type="ORF">NCTC13307_04334</name>
</gene>
<dbReference type="InterPro" id="IPR015422">
    <property type="entry name" value="PyrdxlP-dep_Trfase_small"/>
</dbReference>